<dbReference type="EMBL" id="JBHTEY010000004">
    <property type="protein sequence ID" value="MFC7616520.1"/>
    <property type="molecule type" value="Genomic_DNA"/>
</dbReference>
<sequence>MAVVSKDVPVPVDRVWNVLADGWTYSAWVVGASHVRKVDENWPAVGSGVHHSVGAWPLVIEDVTRVVAATPGELLELEARLWPVGAARVRLELVPTPAGTRVVMTEQATKGPATVLPRAVQDAMLKPRNVETLGRLCALAERRAD</sequence>
<dbReference type="SUPFAM" id="SSF55961">
    <property type="entry name" value="Bet v1-like"/>
    <property type="match status" value="1"/>
</dbReference>
<dbReference type="Pfam" id="PF10604">
    <property type="entry name" value="Polyketide_cyc2"/>
    <property type="match status" value="1"/>
</dbReference>
<protein>
    <submittedName>
        <fullName evidence="1">SRPBCC family protein</fullName>
    </submittedName>
</protein>
<organism evidence="1 2">
    <name type="scientific">Actinokineospora soli</name>
    <dbReference type="NCBI Taxonomy" id="1048753"/>
    <lineage>
        <taxon>Bacteria</taxon>
        <taxon>Bacillati</taxon>
        <taxon>Actinomycetota</taxon>
        <taxon>Actinomycetes</taxon>
        <taxon>Pseudonocardiales</taxon>
        <taxon>Pseudonocardiaceae</taxon>
        <taxon>Actinokineospora</taxon>
    </lineage>
</organism>
<gene>
    <name evidence="1" type="ORF">ACFQV2_26680</name>
</gene>
<reference evidence="2" key="1">
    <citation type="journal article" date="2019" name="Int. J. Syst. Evol. Microbiol.">
        <title>The Global Catalogue of Microorganisms (GCM) 10K type strain sequencing project: providing services to taxonomists for standard genome sequencing and annotation.</title>
        <authorList>
            <consortium name="The Broad Institute Genomics Platform"/>
            <consortium name="The Broad Institute Genome Sequencing Center for Infectious Disease"/>
            <person name="Wu L."/>
            <person name="Ma J."/>
        </authorList>
    </citation>
    <scope>NUCLEOTIDE SEQUENCE [LARGE SCALE GENOMIC DNA]</scope>
    <source>
        <strain evidence="2">JCM 17695</strain>
    </source>
</reference>
<accession>A0ABW2TRS6</accession>
<comment type="caution">
    <text evidence="1">The sequence shown here is derived from an EMBL/GenBank/DDBJ whole genome shotgun (WGS) entry which is preliminary data.</text>
</comment>
<proteinExistence type="predicted"/>
<dbReference type="CDD" id="cd07812">
    <property type="entry name" value="SRPBCC"/>
    <property type="match status" value="1"/>
</dbReference>
<name>A0ABW2TRS6_9PSEU</name>
<dbReference type="InterPro" id="IPR023393">
    <property type="entry name" value="START-like_dom_sf"/>
</dbReference>
<evidence type="ECO:0000313" key="2">
    <source>
        <dbReference type="Proteomes" id="UP001596512"/>
    </source>
</evidence>
<dbReference type="Gene3D" id="3.30.530.20">
    <property type="match status" value="1"/>
</dbReference>
<dbReference type="Proteomes" id="UP001596512">
    <property type="component" value="Unassembled WGS sequence"/>
</dbReference>
<evidence type="ECO:0000313" key="1">
    <source>
        <dbReference type="EMBL" id="MFC7616520.1"/>
    </source>
</evidence>
<dbReference type="InterPro" id="IPR019587">
    <property type="entry name" value="Polyketide_cyclase/dehydratase"/>
</dbReference>
<keyword evidence="2" id="KW-1185">Reference proteome</keyword>